<feature type="region of interest" description="Disordered" evidence="1">
    <location>
        <begin position="1"/>
        <end position="67"/>
    </location>
</feature>
<sequence length="360" mass="37424">MAIRSNDARRASTKNQSDPVDPICCGISDHSEATPQGSQRNASQTNSLTRLHQDDAGSSSGKSVAGRRHRARRWLSCALSAGALGLFLSGVPGCTTTSGMMGAIGDGHCIDEFMVNYRNRAMAQKAWHCQKHQFCNQHSKEFRAGFTDGFMEVAGGGNGCVPAIAPKEYWGWRYQSAQGQGAVNSWFEGYPMGVKAAEQAGVGNWGQVTTAGYHNQNAQQTPAAGVANPFYGPAAGAGQVIDGGAIQEPGVMPALEAPATDSGPVETGPAGAIEDIIDLDFDSASTNATPQGSDFDEESIFGAANPVGSSSDARIAGLDDSASGSGVRVDVDEVFGSADREISSGQVNSSIGDSMPFSFE</sequence>
<protein>
    <submittedName>
        <fullName evidence="3">Uncharacterized protein</fullName>
    </submittedName>
</protein>
<evidence type="ECO:0000313" key="4">
    <source>
        <dbReference type="Proteomes" id="UP000322699"/>
    </source>
</evidence>
<feature type="transmembrane region" description="Helical" evidence="2">
    <location>
        <begin position="74"/>
        <end position="91"/>
    </location>
</feature>
<dbReference type="AlphaFoldDB" id="A0A5B1CJT6"/>
<feature type="compositionally biased region" description="Polar residues" evidence="1">
    <location>
        <begin position="33"/>
        <end position="62"/>
    </location>
</feature>
<keyword evidence="2" id="KW-0472">Membrane</keyword>
<keyword evidence="2" id="KW-0812">Transmembrane</keyword>
<feature type="compositionally biased region" description="Basic and acidic residues" evidence="1">
    <location>
        <begin position="1"/>
        <end position="10"/>
    </location>
</feature>
<keyword evidence="2" id="KW-1133">Transmembrane helix</keyword>
<dbReference type="RefSeq" id="WP_068258301.1">
    <property type="nucleotide sequence ID" value="NZ_LWSK01000004.1"/>
</dbReference>
<evidence type="ECO:0000313" key="3">
    <source>
        <dbReference type="EMBL" id="KAA1259790.1"/>
    </source>
</evidence>
<evidence type="ECO:0000256" key="1">
    <source>
        <dbReference type="SAM" id="MobiDB-lite"/>
    </source>
</evidence>
<evidence type="ECO:0000256" key="2">
    <source>
        <dbReference type="SAM" id="Phobius"/>
    </source>
</evidence>
<dbReference type="EMBL" id="VRLW01000001">
    <property type="protein sequence ID" value="KAA1259790.1"/>
    <property type="molecule type" value="Genomic_DNA"/>
</dbReference>
<proteinExistence type="predicted"/>
<keyword evidence="4" id="KW-1185">Reference proteome</keyword>
<comment type="caution">
    <text evidence="3">The sequence shown here is derived from an EMBL/GenBank/DDBJ whole genome shotgun (WGS) entry which is preliminary data.</text>
</comment>
<organism evidence="3 4">
    <name type="scientific">Rubripirellula obstinata</name>
    <dbReference type="NCBI Taxonomy" id="406547"/>
    <lineage>
        <taxon>Bacteria</taxon>
        <taxon>Pseudomonadati</taxon>
        <taxon>Planctomycetota</taxon>
        <taxon>Planctomycetia</taxon>
        <taxon>Pirellulales</taxon>
        <taxon>Pirellulaceae</taxon>
        <taxon>Rubripirellula</taxon>
    </lineage>
</organism>
<dbReference type="Proteomes" id="UP000322699">
    <property type="component" value="Unassembled WGS sequence"/>
</dbReference>
<feature type="compositionally biased region" description="Polar residues" evidence="1">
    <location>
        <begin position="343"/>
        <end position="352"/>
    </location>
</feature>
<reference evidence="3 4" key="1">
    <citation type="submission" date="2019-08" db="EMBL/GenBank/DDBJ databases">
        <title>Deep-cultivation of Planctomycetes and their phenomic and genomic characterization uncovers novel biology.</title>
        <authorList>
            <person name="Wiegand S."/>
            <person name="Jogler M."/>
            <person name="Boedeker C."/>
            <person name="Pinto D."/>
            <person name="Vollmers J."/>
            <person name="Rivas-Marin E."/>
            <person name="Kohn T."/>
            <person name="Peeters S.H."/>
            <person name="Heuer A."/>
            <person name="Rast P."/>
            <person name="Oberbeckmann S."/>
            <person name="Bunk B."/>
            <person name="Jeske O."/>
            <person name="Meyerdierks A."/>
            <person name="Storesund J.E."/>
            <person name="Kallscheuer N."/>
            <person name="Luecker S."/>
            <person name="Lage O.M."/>
            <person name="Pohl T."/>
            <person name="Merkel B.J."/>
            <person name="Hornburger P."/>
            <person name="Mueller R.-W."/>
            <person name="Bruemmer F."/>
            <person name="Labrenz M."/>
            <person name="Spormann A.M."/>
            <person name="Op Den Camp H."/>
            <person name="Overmann J."/>
            <person name="Amann R."/>
            <person name="Jetten M.S.M."/>
            <person name="Mascher T."/>
            <person name="Medema M.H."/>
            <person name="Devos D.P."/>
            <person name="Kaster A.-K."/>
            <person name="Ovreas L."/>
            <person name="Rohde M."/>
            <person name="Galperin M.Y."/>
            <person name="Jogler C."/>
        </authorList>
    </citation>
    <scope>NUCLEOTIDE SEQUENCE [LARGE SCALE GENOMIC DNA]</scope>
    <source>
        <strain evidence="3 4">LF1</strain>
    </source>
</reference>
<accession>A0A5B1CJT6</accession>
<gene>
    <name evidence="3" type="ORF">LF1_23270</name>
</gene>
<feature type="region of interest" description="Disordered" evidence="1">
    <location>
        <begin position="305"/>
        <end position="360"/>
    </location>
</feature>
<dbReference type="OrthoDB" id="215737at2"/>
<name>A0A5B1CJT6_9BACT</name>